<protein>
    <submittedName>
        <fullName evidence="1">Uncharacterized protein</fullName>
    </submittedName>
</protein>
<evidence type="ECO:0000313" key="2">
    <source>
        <dbReference type="Proteomes" id="UP000256964"/>
    </source>
</evidence>
<reference evidence="1 2" key="1">
    <citation type="journal article" date="2018" name="Biotechnol. Biofuels">
        <title>Integrative visual omics of the white-rot fungus Polyporus brumalis exposes the biotechnological potential of its oxidative enzymes for delignifying raw plant biomass.</title>
        <authorList>
            <person name="Miyauchi S."/>
            <person name="Rancon A."/>
            <person name="Drula E."/>
            <person name="Hage H."/>
            <person name="Chaduli D."/>
            <person name="Favel A."/>
            <person name="Grisel S."/>
            <person name="Henrissat B."/>
            <person name="Herpoel-Gimbert I."/>
            <person name="Ruiz-Duenas F.J."/>
            <person name="Chevret D."/>
            <person name="Hainaut M."/>
            <person name="Lin J."/>
            <person name="Wang M."/>
            <person name="Pangilinan J."/>
            <person name="Lipzen A."/>
            <person name="Lesage-Meessen L."/>
            <person name="Navarro D."/>
            <person name="Riley R."/>
            <person name="Grigoriev I.V."/>
            <person name="Zhou S."/>
            <person name="Raouche S."/>
            <person name="Rosso M.N."/>
        </authorList>
    </citation>
    <scope>NUCLEOTIDE SEQUENCE [LARGE SCALE GENOMIC DNA]</scope>
    <source>
        <strain evidence="1 2">BRFM 1820</strain>
    </source>
</reference>
<name>A0A371CLV5_9APHY</name>
<keyword evidence="2" id="KW-1185">Reference proteome</keyword>
<dbReference type="AlphaFoldDB" id="A0A371CLV5"/>
<proteinExistence type="predicted"/>
<dbReference type="EMBL" id="KZ857518">
    <property type="protein sequence ID" value="RDX41266.1"/>
    <property type="molecule type" value="Genomic_DNA"/>
</dbReference>
<organism evidence="1 2">
    <name type="scientific">Lentinus brumalis</name>
    <dbReference type="NCBI Taxonomy" id="2498619"/>
    <lineage>
        <taxon>Eukaryota</taxon>
        <taxon>Fungi</taxon>
        <taxon>Dikarya</taxon>
        <taxon>Basidiomycota</taxon>
        <taxon>Agaricomycotina</taxon>
        <taxon>Agaricomycetes</taxon>
        <taxon>Polyporales</taxon>
        <taxon>Polyporaceae</taxon>
        <taxon>Lentinus</taxon>
    </lineage>
</organism>
<gene>
    <name evidence="1" type="ORF">OH76DRAFT_246815</name>
</gene>
<dbReference type="Proteomes" id="UP000256964">
    <property type="component" value="Unassembled WGS sequence"/>
</dbReference>
<sequence length="75" mass="8435">MSHRIGPVRRSPVEAGCVLSICLIHVFRPACSTLTSRRRSSLVTMRIAGRSRFEIFTLCFILLRDHLVLRPAVAS</sequence>
<evidence type="ECO:0000313" key="1">
    <source>
        <dbReference type="EMBL" id="RDX41266.1"/>
    </source>
</evidence>
<accession>A0A371CLV5</accession>